<protein>
    <submittedName>
        <fullName evidence="3">TKL protein kinase</fullName>
    </submittedName>
</protein>
<dbReference type="GO" id="GO:0004674">
    <property type="term" value="F:protein serine/threonine kinase activity"/>
    <property type="evidence" value="ECO:0007669"/>
    <property type="project" value="TreeGrafter"/>
</dbReference>
<keyword evidence="3" id="KW-0808">Transferase</keyword>
<dbReference type="InterPro" id="IPR011009">
    <property type="entry name" value="Kinase-like_dom_sf"/>
</dbReference>
<dbReference type="CDD" id="cd21037">
    <property type="entry name" value="MLKL_NTD"/>
    <property type="match status" value="1"/>
</dbReference>
<dbReference type="PANTHER" id="PTHR44329:SF214">
    <property type="entry name" value="PROTEIN KINASE DOMAIN-CONTAINING PROTEIN"/>
    <property type="match status" value="1"/>
</dbReference>
<keyword evidence="3" id="KW-0418">Kinase</keyword>
<reference evidence="3 4" key="1">
    <citation type="submission" date="2012-04" db="EMBL/GenBank/DDBJ databases">
        <title>The Genome Sequence of Saprolegnia declina VS20.</title>
        <authorList>
            <consortium name="The Broad Institute Genome Sequencing Platform"/>
            <person name="Russ C."/>
            <person name="Nusbaum C."/>
            <person name="Tyler B."/>
            <person name="van West P."/>
            <person name="Dieguez-Uribeondo J."/>
            <person name="de Bruijn I."/>
            <person name="Tripathy S."/>
            <person name="Jiang R."/>
            <person name="Young S.K."/>
            <person name="Zeng Q."/>
            <person name="Gargeya S."/>
            <person name="Fitzgerald M."/>
            <person name="Haas B."/>
            <person name="Abouelleil A."/>
            <person name="Alvarado L."/>
            <person name="Arachchi H.M."/>
            <person name="Berlin A."/>
            <person name="Chapman S.B."/>
            <person name="Goldberg J."/>
            <person name="Griggs A."/>
            <person name="Gujja S."/>
            <person name="Hansen M."/>
            <person name="Howarth C."/>
            <person name="Imamovic A."/>
            <person name="Larimer J."/>
            <person name="McCowen C."/>
            <person name="Montmayeur A."/>
            <person name="Murphy C."/>
            <person name="Neiman D."/>
            <person name="Pearson M."/>
            <person name="Priest M."/>
            <person name="Roberts A."/>
            <person name="Saif S."/>
            <person name="Shea T."/>
            <person name="Sisk P."/>
            <person name="Sykes S."/>
            <person name="Wortman J."/>
            <person name="Nusbaum C."/>
            <person name="Birren B."/>
        </authorList>
    </citation>
    <scope>NUCLEOTIDE SEQUENCE [LARGE SCALE GENOMIC DNA]</scope>
    <source>
        <strain evidence="3 4">VS20</strain>
    </source>
</reference>
<dbReference type="Pfam" id="PF07714">
    <property type="entry name" value="PK_Tyr_Ser-Thr"/>
    <property type="match status" value="1"/>
</dbReference>
<dbReference type="Proteomes" id="UP000030762">
    <property type="component" value="Unassembled WGS sequence"/>
</dbReference>
<dbReference type="InterPro" id="IPR016024">
    <property type="entry name" value="ARM-type_fold"/>
</dbReference>
<dbReference type="GO" id="GO:0005524">
    <property type="term" value="F:ATP binding"/>
    <property type="evidence" value="ECO:0007669"/>
    <property type="project" value="InterPro"/>
</dbReference>
<evidence type="ECO:0000313" key="3">
    <source>
        <dbReference type="EMBL" id="EQC36419.1"/>
    </source>
</evidence>
<organism evidence="3 4">
    <name type="scientific">Saprolegnia diclina (strain VS20)</name>
    <dbReference type="NCBI Taxonomy" id="1156394"/>
    <lineage>
        <taxon>Eukaryota</taxon>
        <taxon>Sar</taxon>
        <taxon>Stramenopiles</taxon>
        <taxon>Oomycota</taxon>
        <taxon>Saprolegniomycetes</taxon>
        <taxon>Saprolegniales</taxon>
        <taxon>Saprolegniaceae</taxon>
        <taxon>Saprolegnia</taxon>
    </lineage>
</organism>
<dbReference type="STRING" id="1156394.T0QES6"/>
<dbReference type="PROSITE" id="PS50011">
    <property type="entry name" value="PROTEIN_KINASE_DOM"/>
    <property type="match status" value="1"/>
</dbReference>
<dbReference type="OrthoDB" id="77369at2759"/>
<dbReference type="InterPro" id="IPR051681">
    <property type="entry name" value="Ser/Thr_Kinases-Pseudokinases"/>
</dbReference>
<accession>T0QES6</accession>
<sequence length="1298" mass="141051">MSALAIVANLIVPGAGLAIHYLPQIATFLAGINGRCDQLSQNQAHFGRVRDRLHEIFTQLSTMEARGQLPSPVVVKRFRELLEDFDAYLTHYLSCNFVTRLLTQENVATKIAVYHNEVDSLLKLLDLAHIAQMTDWRLQYDADQREEVARWTDLVATNKLVLEACSDASAQRETMLRLLHALQHDKHTQSSSSFQAKLVKQAFHTLQRLSKNVVLGTASVPNWFVPPEDVALSPQPFARGATSDVFLGVWRQRTKVVVKVYRASSDDVETELSLWASLRHPNLVAFYGGCHVGAKPFALCEQATDGALDDYLLHHAGTVDETQLWGFLLDIAIGLEYMHSVGVVHGDLKCNNILVSVSPLRAQLSDFGCAFNTIHPPVPTRVSAAIRWVAPECLVDAAPPSRASDVYALGMVLLEAVTLDIPFSDVNDDETVRGRIARGELPTLDETSPYAVLVPRLCALSPDDRLDLSAFILECEALRDGPAKTVSPRPEPSWVSTDMPLATSTALLGTADDAAPSPAATTTTLREYGYGIAADKPRDTKAAKKAKHARRVSTRRLSISDVDGIVASQDVPSLLQWLQRPTTSDIIQEKLLTALMPLAPASVADHGGLELLLTLAAKGSTPTIKELSTALLGLVVQRNAGLAATVRAQGGVAILLKLLRQGTYGQRAFALRALAHLTSMDDEAIGQVLDDTTSVTMVLDMLRVGGDRQRQDALCLVANVSVPPAQSTMVPALAALLPSVESMAYDTQRHLFRWIANLADAADADSWTPCIENVVALVVTQTRIHAKTPEMSSLLLQSLGLLAFANDAYAATIVDAGAIPLLWKAYSAWPDLRNLILGTLANVATTEASCRQIARHRGLQWAVEAVLDPALVTSAMHLLHNLSLESSIVEHMASLDAVNVTMTALLKHPELGGLGAKLLAQLSMASPRDALASSGAVAWTLEQLRTQRDVDLTPLWICLSNAVAASPCLDTFVRLGGAPLLIKRLGKADVNQVVPILQLVLHIATSLETVLLLVQHDTALYTLMGLVESSSSEVQVLALGCVAQITYFEPTVLRAVKGSGLGILAPLLKTSLHQELALRIISHMSFCPSFHNLLTVEYPIVATLQKLTRNPALHSICDAILTRLEVPLTSSYKPSLLQALARKWRRAKPASNQESDDDQRLVRALQQERPRGLVLVRIYDAIVSDSQRADALIDAGLLAPLAQRLHSKRDRSIALDIVRRLLDDASETRQKALAVDMMIKPLIAMAKEHDRPDDRDNAIQLVLALAALCNMQTQVVDAILPHDARSSIAQSLLTHPSS</sequence>
<dbReference type="SMART" id="SM00220">
    <property type="entry name" value="S_TKc"/>
    <property type="match status" value="1"/>
</dbReference>
<dbReference type="VEuPathDB" id="FungiDB:SDRG_05876"/>
<gene>
    <name evidence="3" type="ORF">SDRG_05876</name>
</gene>
<feature type="chain" id="PRO_5004569813" evidence="1">
    <location>
        <begin position="19"/>
        <end position="1298"/>
    </location>
</feature>
<dbReference type="InterPro" id="IPR011989">
    <property type="entry name" value="ARM-like"/>
</dbReference>
<evidence type="ECO:0000256" key="1">
    <source>
        <dbReference type="SAM" id="SignalP"/>
    </source>
</evidence>
<evidence type="ECO:0000259" key="2">
    <source>
        <dbReference type="PROSITE" id="PS50011"/>
    </source>
</evidence>
<dbReference type="Gene3D" id="1.25.10.10">
    <property type="entry name" value="Leucine-rich Repeat Variant"/>
    <property type="match status" value="2"/>
</dbReference>
<feature type="signal peptide" evidence="1">
    <location>
        <begin position="1"/>
        <end position="18"/>
    </location>
</feature>
<dbReference type="InterPro" id="IPR008271">
    <property type="entry name" value="Ser/Thr_kinase_AS"/>
</dbReference>
<dbReference type="SUPFAM" id="SSF56112">
    <property type="entry name" value="Protein kinase-like (PK-like)"/>
    <property type="match status" value="1"/>
</dbReference>
<dbReference type="GeneID" id="19946603"/>
<dbReference type="PANTHER" id="PTHR44329">
    <property type="entry name" value="SERINE/THREONINE-PROTEIN KINASE TNNI3K-RELATED"/>
    <property type="match status" value="1"/>
</dbReference>
<evidence type="ECO:0000313" key="4">
    <source>
        <dbReference type="Proteomes" id="UP000030762"/>
    </source>
</evidence>
<dbReference type="PROSITE" id="PS00108">
    <property type="entry name" value="PROTEIN_KINASE_ST"/>
    <property type="match status" value="1"/>
</dbReference>
<keyword evidence="4" id="KW-1185">Reference proteome</keyword>
<dbReference type="EMBL" id="JH767147">
    <property type="protein sequence ID" value="EQC36419.1"/>
    <property type="molecule type" value="Genomic_DNA"/>
</dbReference>
<dbReference type="SMART" id="SM00185">
    <property type="entry name" value="ARM"/>
    <property type="match status" value="6"/>
</dbReference>
<dbReference type="Gene3D" id="1.10.510.10">
    <property type="entry name" value="Transferase(Phosphotransferase) domain 1"/>
    <property type="match status" value="1"/>
</dbReference>
<dbReference type="eggNOG" id="KOG0192">
    <property type="taxonomic scope" value="Eukaryota"/>
</dbReference>
<dbReference type="InterPro" id="IPR000225">
    <property type="entry name" value="Armadillo"/>
</dbReference>
<feature type="domain" description="Protein kinase" evidence="2">
    <location>
        <begin position="231"/>
        <end position="478"/>
    </location>
</feature>
<dbReference type="InParanoid" id="T0QES6"/>
<proteinExistence type="predicted"/>
<dbReference type="InterPro" id="IPR059179">
    <property type="entry name" value="MLKL-like_MCAfunc"/>
</dbReference>
<dbReference type="InterPro" id="IPR000719">
    <property type="entry name" value="Prot_kinase_dom"/>
</dbReference>
<name>T0QES6_SAPDV</name>
<keyword evidence="1" id="KW-0732">Signal</keyword>
<dbReference type="SUPFAM" id="SSF48371">
    <property type="entry name" value="ARM repeat"/>
    <property type="match status" value="2"/>
</dbReference>
<dbReference type="OMA" id="AGINGRC"/>
<dbReference type="InterPro" id="IPR001245">
    <property type="entry name" value="Ser-Thr/Tyr_kinase_cat_dom"/>
</dbReference>
<dbReference type="RefSeq" id="XP_008609840.1">
    <property type="nucleotide sequence ID" value="XM_008611618.1"/>
</dbReference>